<dbReference type="InterPro" id="IPR015500">
    <property type="entry name" value="Peptidase_S8_subtilisin-rel"/>
</dbReference>
<evidence type="ECO:0000256" key="6">
    <source>
        <dbReference type="ARBA" id="ARBA00022825"/>
    </source>
</evidence>
<feature type="signal peptide" evidence="9">
    <location>
        <begin position="1"/>
        <end position="23"/>
    </location>
</feature>
<dbReference type="PROSITE" id="PS00136">
    <property type="entry name" value="SUBTILASE_ASP"/>
    <property type="match status" value="1"/>
</dbReference>
<feature type="chain" id="PRO_5045416301" evidence="9">
    <location>
        <begin position="24"/>
        <end position="618"/>
    </location>
</feature>
<protein>
    <submittedName>
        <fullName evidence="12">S8 family serine peptidase</fullName>
    </submittedName>
</protein>
<dbReference type="PRINTS" id="PR00723">
    <property type="entry name" value="SUBTILISIN"/>
</dbReference>
<comment type="similarity">
    <text evidence="1 7 8">Belongs to the peptidase S8 family.</text>
</comment>
<dbReference type="PROSITE" id="PS00138">
    <property type="entry name" value="SUBTILASE_SER"/>
    <property type="match status" value="1"/>
</dbReference>
<evidence type="ECO:0000256" key="7">
    <source>
        <dbReference type="PROSITE-ProRule" id="PRU01240"/>
    </source>
</evidence>
<feature type="domain" description="Peptidase S8/S53" evidence="10">
    <location>
        <begin position="440"/>
        <end position="502"/>
    </location>
</feature>
<dbReference type="Pfam" id="PF00082">
    <property type="entry name" value="Peptidase_S8"/>
    <property type="match status" value="2"/>
</dbReference>
<dbReference type="Gene3D" id="3.40.50.200">
    <property type="entry name" value="Peptidase S8/S53 domain"/>
    <property type="match status" value="1"/>
</dbReference>
<dbReference type="InterPro" id="IPR023828">
    <property type="entry name" value="Peptidase_S8_Ser-AS"/>
</dbReference>
<reference evidence="13" key="1">
    <citation type="journal article" date="2019" name="Int. J. Syst. Evol. Microbiol.">
        <title>The Global Catalogue of Microorganisms (GCM) 10K type strain sequencing project: providing services to taxonomists for standard genome sequencing and annotation.</title>
        <authorList>
            <consortium name="The Broad Institute Genomics Platform"/>
            <consortium name="The Broad Institute Genome Sequencing Center for Infectious Disease"/>
            <person name="Wu L."/>
            <person name="Ma J."/>
        </authorList>
    </citation>
    <scope>NUCLEOTIDE SEQUENCE [LARGE SCALE GENOMIC DNA]</scope>
    <source>
        <strain evidence="13">KCTC 52449</strain>
    </source>
</reference>
<dbReference type="InterPro" id="IPR023827">
    <property type="entry name" value="Peptidase_S8_Asp-AS"/>
</dbReference>
<comment type="caution">
    <text evidence="12">The sequence shown here is derived from an EMBL/GenBank/DDBJ whole genome shotgun (WGS) entry which is preliminary data.</text>
</comment>
<dbReference type="Gene3D" id="3.50.30.30">
    <property type="match status" value="1"/>
</dbReference>
<evidence type="ECO:0000256" key="3">
    <source>
        <dbReference type="ARBA" id="ARBA00022670"/>
    </source>
</evidence>
<evidence type="ECO:0000256" key="4">
    <source>
        <dbReference type="ARBA" id="ARBA00022729"/>
    </source>
</evidence>
<gene>
    <name evidence="12" type="ORF">ACFOEW_07840</name>
</gene>
<proteinExistence type="inferred from homology"/>
<organism evidence="12 13">
    <name type="scientific">Alteromonas oceani</name>
    <dbReference type="NCBI Taxonomy" id="2071609"/>
    <lineage>
        <taxon>Bacteria</taxon>
        <taxon>Pseudomonadati</taxon>
        <taxon>Pseudomonadota</taxon>
        <taxon>Gammaproteobacteria</taxon>
        <taxon>Alteromonadales</taxon>
        <taxon>Alteromonadaceae</taxon>
        <taxon>Alteromonas/Salinimonas group</taxon>
        <taxon>Alteromonas</taxon>
    </lineage>
</organism>
<name>A0ABV7JUG6_9ALTE</name>
<dbReference type="InterPro" id="IPR003137">
    <property type="entry name" value="PA_domain"/>
</dbReference>
<feature type="active site" description="Charge relay system" evidence="7">
    <location>
        <position position="134"/>
    </location>
</feature>
<evidence type="ECO:0000259" key="10">
    <source>
        <dbReference type="Pfam" id="PF00082"/>
    </source>
</evidence>
<sequence>MFKTTLKPTLAAVLLAVSGSALAADDRYIIQVDNNSKGIIKALAKQSGAEIHIDADGFIAATFTGKSLDEVKGLMNNPHVKLVEADQKRYPTALFNDDTGSPMQTQITPYAVYQAQADQVTFNPNAGMKVCVIDSGLDDSNPDFVWSNITGDNDPGTGNWFDAGGEHGTHVAGTIGAADNTFGVVGMAPGVDMHIIKVFNESGWGYSSGLAQAAQLCQAAGANLINMSLGGGGASSTEDNAFADFTAAGGLVVAAAGNDGNSVRSYPAGYSSVMMVGANDADNNIASFSQYPSCTSGRGKRATTDETICVEVTAGGVDTLSTVPAGLSTASGLLADGSGFASSGMENMGSAAGSTYFMGTAESVDSGAAGKICVIDRGVISFFDKVANCEASGGVGAVIINNEAGMLYGTLGDTNTTSIPAVGAALEDRSALLAATSMEVSVEASDYAYLSGTSMATPAVVGVAALVWSNHPSCSGTEIREALKATALDGGAAGKDEYFGYGIVQAAAADTYLTTNGCAGGDNGGGDNGGGDNGGGDTGTDLTLTASGYKVKGSQVVDLSWANSTADMTIYRNGSEIVSVSGVTAYTDALNTKGGGVYDYQVCETGTTTCSATVTVVF</sequence>
<keyword evidence="5 7" id="KW-0378">Hydrolase</keyword>
<dbReference type="InterPro" id="IPR050131">
    <property type="entry name" value="Peptidase_S8_subtilisin-like"/>
</dbReference>
<evidence type="ECO:0000313" key="12">
    <source>
        <dbReference type="EMBL" id="MFC3201725.1"/>
    </source>
</evidence>
<dbReference type="Pfam" id="PF02225">
    <property type="entry name" value="PA"/>
    <property type="match status" value="1"/>
</dbReference>
<dbReference type="PANTHER" id="PTHR43806">
    <property type="entry name" value="PEPTIDASE S8"/>
    <property type="match status" value="1"/>
</dbReference>
<dbReference type="PANTHER" id="PTHR43806:SF11">
    <property type="entry name" value="CEREVISIN-RELATED"/>
    <property type="match status" value="1"/>
</dbReference>
<keyword evidence="2" id="KW-0964">Secreted</keyword>
<dbReference type="InterPro" id="IPR036852">
    <property type="entry name" value="Peptidase_S8/S53_dom_sf"/>
</dbReference>
<feature type="active site" description="Charge relay system" evidence="7">
    <location>
        <position position="454"/>
    </location>
</feature>
<dbReference type="PROSITE" id="PS51892">
    <property type="entry name" value="SUBTILASE"/>
    <property type="match status" value="1"/>
</dbReference>
<evidence type="ECO:0000256" key="5">
    <source>
        <dbReference type="ARBA" id="ARBA00022801"/>
    </source>
</evidence>
<keyword evidence="3 7" id="KW-0645">Protease</keyword>
<dbReference type="Proteomes" id="UP001595477">
    <property type="component" value="Unassembled WGS sequence"/>
</dbReference>
<keyword evidence="4 9" id="KW-0732">Signal</keyword>
<dbReference type="PROSITE" id="PS00137">
    <property type="entry name" value="SUBTILASE_HIS"/>
    <property type="match status" value="1"/>
</dbReference>
<dbReference type="EMBL" id="JBHRSX010000016">
    <property type="protein sequence ID" value="MFC3201725.1"/>
    <property type="molecule type" value="Genomic_DNA"/>
</dbReference>
<feature type="domain" description="PA" evidence="11">
    <location>
        <begin position="367"/>
        <end position="429"/>
    </location>
</feature>
<keyword evidence="6 7" id="KW-0720">Serine protease</keyword>
<dbReference type="SUPFAM" id="SSF52743">
    <property type="entry name" value="Subtilisin-like"/>
    <property type="match status" value="1"/>
</dbReference>
<dbReference type="InterPro" id="IPR022398">
    <property type="entry name" value="Peptidase_S8_His-AS"/>
</dbReference>
<keyword evidence="13" id="KW-1185">Reference proteome</keyword>
<feature type="active site" description="Charge relay system" evidence="7">
    <location>
        <position position="167"/>
    </location>
</feature>
<accession>A0ABV7JUG6</accession>
<evidence type="ECO:0000256" key="9">
    <source>
        <dbReference type="SAM" id="SignalP"/>
    </source>
</evidence>
<evidence type="ECO:0000256" key="2">
    <source>
        <dbReference type="ARBA" id="ARBA00022512"/>
    </source>
</evidence>
<keyword evidence="2" id="KW-0134">Cell wall</keyword>
<dbReference type="InterPro" id="IPR000209">
    <property type="entry name" value="Peptidase_S8/S53_dom"/>
</dbReference>
<evidence type="ECO:0000256" key="8">
    <source>
        <dbReference type="RuleBase" id="RU003355"/>
    </source>
</evidence>
<evidence type="ECO:0000256" key="1">
    <source>
        <dbReference type="ARBA" id="ARBA00011073"/>
    </source>
</evidence>
<evidence type="ECO:0000259" key="11">
    <source>
        <dbReference type="Pfam" id="PF02225"/>
    </source>
</evidence>
<evidence type="ECO:0000313" key="13">
    <source>
        <dbReference type="Proteomes" id="UP001595477"/>
    </source>
</evidence>
<feature type="domain" description="Peptidase S8/S53" evidence="10">
    <location>
        <begin position="126"/>
        <end position="324"/>
    </location>
</feature>
<dbReference type="RefSeq" id="WP_123323449.1">
    <property type="nucleotide sequence ID" value="NZ_JBHRSX010000016.1"/>
</dbReference>